<dbReference type="Proteomes" id="UP000790787">
    <property type="component" value="Chromosome 15"/>
</dbReference>
<sequence length="637" mass="73619">MGVLMEGDRIFEFDNWRNLMSYWKGDFQYKETIKSFLSNTQWKKLRDGVFENFFRLQGVKFCGRLIHCVLLSEIISNDSHSMTFKVFDHEVKFTREAFQIINGLKCSSSVDFKVLGERENRLSKVYFPGKDRIELGDLWHFITSHSYGTTTSFVGSHDDTVKLATIYFVESVLMGKRKNRNVSERVMKIIDDDELCSSFNWGSLCYEKLLKSLKSCLKPKQNTSENENEKDKEKDSYTILGFPFAFCVWIMEVFPIFQEKQFVYFRECGFPRMLCYSDMKSPYYDTLCKKYFHNEKLYQLLEMVPFLSSEVDAEPTSVHVPLSQDQSSMPSTQFDEVLLKEIVNALKKNLGSKIDTLLKLLDKPHERTIEREPSVPISKDAVDDQCDDIDVHVEDHYESDYRDAHLEDETDIGIEIGKESFETARKEDGVDYHDDEISKERSGGQSQDIENTQGTSISKIVCKCIEGTYDISTPLSLTDNIGSQKNASQDNDLTGMILTVAKEQNKNEAVNQYTRKRKRDGIGFDGPSFAILTPTPPTTQMSIDEGLSMEVEGNVEEELGRGKRNKKLSWQLKSPFEQKRKRGTSMAHNENTPKYTGWIKSKYTRTCIFYYAKDDKNLLKKFIGWLGKEKWKGCKKV</sequence>
<evidence type="ECO:0000313" key="1">
    <source>
        <dbReference type="Proteomes" id="UP000790787"/>
    </source>
</evidence>
<organism evidence="1 2">
    <name type="scientific">Nicotiana tabacum</name>
    <name type="common">Common tobacco</name>
    <dbReference type="NCBI Taxonomy" id="4097"/>
    <lineage>
        <taxon>Eukaryota</taxon>
        <taxon>Viridiplantae</taxon>
        <taxon>Streptophyta</taxon>
        <taxon>Embryophyta</taxon>
        <taxon>Tracheophyta</taxon>
        <taxon>Spermatophyta</taxon>
        <taxon>Magnoliopsida</taxon>
        <taxon>eudicotyledons</taxon>
        <taxon>Gunneridae</taxon>
        <taxon>Pentapetalae</taxon>
        <taxon>asterids</taxon>
        <taxon>lamiids</taxon>
        <taxon>Solanales</taxon>
        <taxon>Solanaceae</taxon>
        <taxon>Nicotianoideae</taxon>
        <taxon>Nicotianeae</taxon>
        <taxon>Nicotiana</taxon>
    </lineage>
</organism>
<gene>
    <name evidence="2" type="primary">LOC107805313</name>
</gene>
<evidence type="ECO:0000313" key="2">
    <source>
        <dbReference type="RefSeq" id="XP_075087404.1"/>
    </source>
</evidence>
<keyword evidence="1" id="KW-1185">Reference proteome</keyword>
<reference evidence="2" key="2">
    <citation type="submission" date="2025-08" db="UniProtKB">
        <authorList>
            <consortium name="RefSeq"/>
        </authorList>
    </citation>
    <scope>IDENTIFICATION</scope>
    <source>
        <tissue evidence="2">Leaf</tissue>
    </source>
</reference>
<protein>
    <submittedName>
        <fullName evidence="2">Uncharacterized protein LOC107805313</fullName>
    </submittedName>
</protein>
<accession>A0AC58SR15</accession>
<reference evidence="1" key="1">
    <citation type="journal article" date="2014" name="Nat. Commun.">
        <title>The tobacco genome sequence and its comparison with those of tomato and potato.</title>
        <authorList>
            <person name="Sierro N."/>
            <person name="Battey J.N."/>
            <person name="Ouadi S."/>
            <person name="Bakaher N."/>
            <person name="Bovet L."/>
            <person name="Willig A."/>
            <person name="Goepfert S."/>
            <person name="Peitsch M.C."/>
            <person name="Ivanov N.V."/>
        </authorList>
    </citation>
    <scope>NUCLEOTIDE SEQUENCE [LARGE SCALE GENOMIC DNA]</scope>
</reference>
<name>A0AC58SR15_TOBAC</name>
<proteinExistence type="predicted"/>
<dbReference type="RefSeq" id="XP_075087404.1">
    <property type="nucleotide sequence ID" value="XM_075231303.1"/>
</dbReference>